<dbReference type="EMBL" id="OV725079">
    <property type="protein sequence ID" value="CAH1395634.1"/>
    <property type="molecule type" value="Genomic_DNA"/>
</dbReference>
<sequence>MHSGVVLEFKMDALSQTGGGERESTVWLRYWIAWNDYRLPPPPRERHASRPPVVPSQSRQENPRSRTLQARTPKKERYLVGTAMKCGDEK</sequence>
<protein>
    <submittedName>
        <fullName evidence="2">Uncharacterized protein</fullName>
    </submittedName>
</protein>
<dbReference type="AlphaFoldDB" id="A0A9P0MH03"/>
<evidence type="ECO:0000313" key="3">
    <source>
        <dbReference type="Proteomes" id="UP001152798"/>
    </source>
</evidence>
<keyword evidence="3" id="KW-1185">Reference proteome</keyword>
<reference evidence="2" key="1">
    <citation type="submission" date="2022-01" db="EMBL/GenBank/DDBJ databases">
        <authorList>
            <person name="King R."/>
        </authorList>
    </citation>
    <scope>NUCLEOTIDE SEQUENCE</scope>
</reference>
<accession>A0A9P0MH03</accession>
<evidence type="ECO:0000313" key="2">
    <source>
        <dbReference type="EMBL" id="CAH1395634.1"/>
    </source>
</evidence>
<proteinExistence type="predicted"/>
<evidence type="ECO:0000256" key="1">
    <source>
        <dbReference type="SAM" id="MobiDB-lite"/>
    </source>
</evidence>
<name>A0A9P0MH03_NEZVI</name>
<gene>
    <name evidence="2" type="ORF">NEZAVI_LOCUS5876</name>
</gene>
<organism evidence="2 3">
    <name type="scientific">Nezara viridula</name>
    <name type="common">Southern green stink bug</name>
    <name type="synonym">Cimex viridulus</name>
    <dbReference type="NCBI Taxonomy" id="85310"/>
    <lineage>
        <taxon>Eukaryota</taxon>
        <taxon>Metazoa</taxon>
        <taxon>Ecdysozoa</taxon>
        <taxon>Arthropoda</taxon>
        <taxon>Hexapoda</taxon>
        <taxon>Insecta</taxon>
        <taxon>Pterygota</taxon>
        <taxon>Neoptera</taxon>
        <taxon>Paraneoptera</taxon>
        <taxon>Hemiptera</taxon>
        <taxon>Heteroptera</taxon>
        <taxon>Panheteroptera</taxon>
        <taxon>Pentatomomorpha</taxon>
        <taxon>Pentatomoidea</taxon>
        <taxon>Pentatomidae</taxon>
        <taxon>Pentatominae</taxon>
        <taxon>Nezara</taxon>
    </lineage>
</organism>
<feature type="compositionally biased region" description="Polar residues" evidence="1">
    <location>
        <begin position="55"/>
        <end position="70"/>
    </location>
</feature>
<dbReference type="Proteomes" id="UP001152798">
    <property type="component" value="Chromosome 3"/>
</dbReference>
<feature type="region of interest" description="Disordered" evidence="1">
    <location>
        <begin position="40"/>
        <end position="90"/>
    </location>
</feature>